<feature type="domain" description="ABC transporter" evidence="5">
    <location>
        <begin position="11"/>
        <end position="259"/>
    </location>
</feature>
<name>A0ABN2SN12_9MICO</name>
<proteinExistence type="inferred from homology"/>
<dbReference type="Pfam" id="PF00005">
    <property type="entry name" value="ABC_tran"/>
    <property type="match status" value="1"/>
</dbReference>
<dbReference type="Gene3D" id="3.40.50.300">
    <property type="entry name" value="P-loop containing nucleotide triphosphate hydrolases"/>
    <property type="match status" value="1"/>
</dbReference>
<keyword evidence="7" id="KW-1185">Reference proteome</keyword>
<sequence>MARRREADVAIRCVDLSIARATRGGPAQRVIDGVSFVLPHAGTLAVMGPTGSGKSSLATVLAGTDEMGLAVVGGDALVEGVRARRPGRDHRYLAYVTGHLAQSAGASLPARQTVSEVIGEPITSRDRHVNQRALAVRVATLLDELMLPLGAAAKYPYELSAGMRQRVAFARSLVLQPRIFIADEPFSNMDVEVRKAARDAIIRRRREYGMSALIVTNEVEVVRELDADVLLLRGGHAIAYGHGTSDLLWTPSGEADRRLITS</sequence>
<evidence type="ECO:0000256" key="2">
    <source>
        <dbReference type="ARBA" id="ARBA00022448"/>
    </source>
</evidence>
<evidence type="ECO:0000256" key="4">
    <source>
        <dbReference type="ARBA" id="ARBA00022840"/>
    </source>
</evidence>
<dbReference type="SMART" id="SM00382">
    <property type="entry name" value="AAA"/>
    <property type="match status" value="1"/>
</dbReference>
<dbReference type="RefSeq" id="WP_344062812.1">
    <property type="nucleotide sequence ID" value="NZ_BAAAOH010000001.1"/>
</dbReference>
<dbReference type="InterPro" id="IPR050319">
    <property type="entry name" value="ABC_transp_ATP-bind"/>
</dbReference>
<accession>A0ABN2SN12</accession>
<keyword evidence="3" id="KW-0547">Nucleotide-binding</keyword>
<keyword evidence="2" id="KW-0813">Transport</keyword>
<dbReference type="InterPro" id="IPR003439">
    <property type="entry name" value="ABC_transporter-like_ATP-bd"/>
</dbReference>
<keyword evidence="4" id="KW-0067">ATP-binding</keyword>
<gene>
    <name evidence="6" type="ORF">GCM10009777_25670</name>
</gene>
<dbReference type="SUPFAM" id="SSF52540">
    <property type="entry name" value="P-loop containing nucleoside triphosphate hydrolases"/>
    <property type="match status" value="1"/>
</dbReference>
<comment type="caution">
    <text evidence="6">The sequence shown here is derived from an EMBL/GenBank/DDBJ whole genome shotgun (WGS) entry which is preliminary data.</text>
</comment>
<evidence type="ECO:0000313" key="6">
    <source>
        <dbReference type="EMBL" id="GAA1989395.1"/>
    </source>
</evidence>
<organism evidence="6 7">
    <name type="scientific">Microbacterium pumilum</name>
    <dbReference type="NCBI Taxonomy" id="344165"/>
    <lineage>
        <taxon>Bacteria</taxon>
        <taxon>Bacillati</taxon>
        <taxon>Actinomycetota</taxon>
        <taxon>Actinomycetes</taxon>
        <taxon>Micrococcales</taxon>
        <taxon>Microbacteriaceae</taxon>
        <taxon>Microbacterium</taxon>
    </lineage>
</organism>
<dbReference type="Proteomes" id="UP001500326">
    <property type="component" value="Unassembled WGS sequence"/>
</dbReference>
<dbReference type="InterPro" id="IPR003593">
    <property type="entry name" value="AAA+_ATPase"/>
</dbReference>
<dbReference type="InterPro" id="IPR017871">
    <property type="entry name" value="ABC_transporter-like_CS"/>
</dbReference>
<evidence type="ECO:0000259" key="5">
    <source>
        <dbReference type="PROSITE" id="PS50893"/>
    </source>
</evidence>
<dbReference type="PROSITE" id="PS50893">
    <property type="entry name" value="ABC_TRANSPORTER_2"/>
    <property type="match status" value="1"/>
</dbReference>
<dbReference type="PANTHER" id="PTHR43776">
    <property type="entry name" value="TRANSPORT ATP-BINDING PROTEIN"/>
    <property type="match status" value="1"/>
</dbReference>
<evidence type="ECO:0000256" key="1">
    <source>
        <dbReference type="ARBA" id="ARBA00005417"/>
    </source>
</evidence>
<dbReference type="PROSITE" id="PS00211">
    <property type="entry name" value="ABC_TRANSPORTER_1"/>
    <property type="match status" value="1"/>
</dbReference>
<reference evidence="6 7" key="1">
    <citation type="journal article" date="2019" name="Int. J. Syst. Evol. Microbiol.">
        <title>The Global Catalogue of Microorganisms (GCM) 10K type strain sequencing project: providing services to taxonomists for standard genome sequencing and annotation.</title>
        <authorList>
            <consortium name="The Broad Institute Genomics Platform"/>
            <consortium name="The Broad Institute Genome Sequencing Center for Infectious Disease"/>
            <person name="Wu L."/>
            <person name="Ma J."/>
        </authorList>
    </citation>
    <scope>NUCLEOTIDE SEQUENCE [LARGE SCALE GENOMIC DNA]</scope>
    <source>
        <strain evidence="6 7">JCM 14902</strain>
    </source>
</reference>
<dbReference type="EMBL" id="BAAAOH010000001">
    <property type="protein sequence ID" value="GAA1989395.1"/>
    <property type="molecule type" value="Genomic_DNA"/>
</dbReference>
<dbReference type="InterPro" id="IPR027417">
    <property type="entry name" value="P-loop_NTPase"/>
</dbReference>
<dbReference type="PANTHER" id="PTHR43776:SF7">
    <property type="entry name" value="D,D-DIPEPTIDE TRANSPORT ATP-BINDING PROTEIN DDPF-RELATED"/>
    <property type="match status" value="1"/>
</dbReference>
<protein>
    <recommendedName>
        <fullName evidence="5">ABC transporter domain-containing protein</fullName>
    </recommendedName>
</protein>
<comment type="similarity">
    <text evidence="1">Belongs to the ABC transporter superfamily.</text>
</comment>
<evidence type="ECO:0000313" key="7">
    <source>
        <dbReference type="Proteomes" id="UP001500326"/>
    </source>
</evidence>
<evidence type="ECO:0000256" key="3">
    <source>
        <dbReference type="ARBA" id="ARBA00022741"/>
    </source>
</evidence>